<name>A0ABQ8FD20_9FUNG</name>
<keyword evidence="6" id="KW-1185">Reference proteome</keyword>
<dbReference type="InterPro" id="IPR009071">
    <property type="entry name" value="HMG_box_dom"/>
</dbReference>
<dbReference type="PROSITE" id="PS50118">
    <property type="entry name" value="HMG_BOX_2"/>
    <property type="match status" value="1"/>
</dbReference>
<feature type="region of interest" description="Disordered" evidence="3">
    <location>
        <begin position="326"/>
        <end position="400"/>
    </location>
</feature>
<dbReference type="InterPro" id="IPR050342">
    <property type="entry name" value="HMGB"/>
</dbReference>
<keyword evidence="1 2" id="KW-0238">DNA-binding</keyword>
<dbReference type="CDD" id="cd00084">
    <property type="entry name" value="HMG-box_SF"/>
    <property type="match status" value="1"/>
</dbReference>
<organism evidence="5 6">
    <name type="scientific">Batrachochytrium salamandrivorans</name>
    <dbReference type="NCBI Taxonomy" id="1357716"/>
    <lineage>
        <taxon>Eukaryota</taxon>
        <taxon>Fungi</taxon>
        <taxon>Fungi incertae sedis</taxon>
        <taxon>Chytridiomycota</taxon>
        <taxon>Chytridiomycota incertae sedis</taxon>
        <taxon>Chytridiomycetes</taxon>
        <taxon>Rhizophydiales</taxon>
        <taxon>Rhizophydiales incertae sedis</taxon>
        <taxon>Batrachochytrium</taxon>
    </lineage>
</organism>
<protein>
    <recommendedName>
        <fullName evidence="4">HMG box domain-containing protein</fullName>
    </recommendedName>
</protein>
<accession>A0ABQ8FD20</accession>
<dbReference type="EMBL" id="JAFCIX010000242">
    <property type="protein sequence ID" value="KAH6596184.1"/>
    <property type="molecule type" value="Genomic_DNA"/>
</dbReference>
<evidence type="ECO:0000256" key="1">
    <source>
        <dbReference type="ARBA" id="ARBA00023125"/>
    </source>
</evidence>
<dbReference type="SMART" id="SM00398">
    <property type="entry name" value="HMG"/>
    <property type="match status" value="1"/>
</dbReference>
<dbReference type="PANTHER" id="PTHR48112">
    <property type="entry name" value="HIGH MOBILITY GROUP PROTEIN DSP1"/>
    <property type="match status" value="1"/>
</dbReference>
<feature type="compositionally biased region" description="Low complexity" evidence="3">
    <location>
        <begin position="332"/>
        <end position="348"/>
    </location>
</feature>
<feature type="region of interest" description="Disordered" evidence="3">
    <location>
        <begin position="300"/>
        <end position="319"/>
    </location>
</feature>
<dbReference type="Pfam" id="PF00505">
    <property type="entry name" value="HMG_box"/>
    <property type="match status" value="1"/>
</dbReference>
<dbReference type="Gene3D" id="1.10.30.10">
    <property type="entry name" value="High mobility group box domain"/>
    <property type="match status" value="1"/>
</dbReference>
<feature type="compositionally biased region" description="Acidic residues" evidence="3">
    <location>
        <begin position="165"/>
        <end position="175"/>
    </location>
</feature>
<feature type="region of interest" description="Disordered" evidence="3">
    <location>
        <begin position="74"/>
        <end position="95"/>
    </location>
</feature>
<evidence type="ECO:0000256" key="3">
    <source>
        <dbReference type="SAM" id="MobiDB-lite"/>
    </source>
</evidence>
<dbReference type="SUPFAM" id="SSF47095">
    <property type="entry name" value="HMG-box"/>
    <property type="match status" value="1"/>
</dbReference>
<reference evidence="5 6" key="1">
    <citation type="submission" date="2021-02" db="EMBL/GenBank/DDBJ databases">
        <title>Variation within the Batrachochytrium salamandrivorans European outbreak.</title>
        <authorList>
            <person name="Kelly M."/>
            <person name="Pasmans F."/>
            <person name="Shea T.P."/>
            <person name="Munoz J.F."/>
            <person name="Carranza S."/>
            <person name="Cuomo C.A."/>
            <person name="Martel A."/>
        </authorList>
    </citation>
    <scope>NUCLEOTIDE SEQUENCE [LARGE SCALE GENOMIC DNA]</scope>
    <source>
        <strain evidence="5 6">AMFP18/2</strain>
    </source>
</reference>
<gene>
    <name evidence="5" type="ORF">BASA50_005224</name>
</gene>
<proteinExistence type="predicted"/>
<feature type="compositionally biased region" description="Basic and acidic residues" evidence="3">
    <location>
        <begin position="389"/>
        <end position="400"/>
    </location>
</feature>
<feature type="domain" description="HMG box" evidence="4">
    <location>
        <begin position="88"/>
        <end position="156"/>
    </location>
</feature>
<feature type="compositionally biased region" description="Acidic residues" evidence="3">
    <location>
        <begin position="199"/>
        <end position="217"/>
    </location>
</feature>
<sequence length="400" mass="42679">MPRKPDGLKALSKFLESDLGEKIARNIAGLITVAQSLDQLIESVAPHVHLAAHSALLMQATVPVAGDVAEVVDGKRKRKRQIRDPNAPKRPPPSYVLFVKNQYQGVAELHPDLKPKEIMVMLGGQWRDLTDDEKRPYHERSASQREQYSLDMVEYKGKKLRDTNEDADDQSDAEADGSTPGGDIADGDINEMSGSSSTDEGEDVSSDSDQSSDPEETLTPDLMQAAVSENKLLAAKAAAAAVAMSAPTIGKGVTGLNSSKHSKLVASSIMHLDKPKSVAMPSSTVVSKKQAAAAAAAAAAADSGKAHHNKRKKGNGEEISNTLYQTAGKPMKTATTPTLSSKTSSKSKVLGTPISSTILSQNQLNRTPVVYLNNGGQPASDHKHKSHTTSKEKGEKKKHR</sequence>
<evidence type="ECO:0000259" key="4">
    <source>
        <dbReference type="PROSITE" id="PS50118"/>
    </source>
</evidence>
<feature type="region of interest" description="Disordered" evidence="3">
    <location>
        <begin position="160"/>
        <end position="217"/>
    </location>
</feature>
<comment type="caution">
    <text evidence="5">The sequence shown here is derived from an EMBL/GenBank/DDBJ whole genome shotgun (WGS) entry which is preliminary data.</text>
</comment>
<evidence type="ECO:0000313" key="6">
    <source>
        <dbReference type="Proteomes" id="UP001648503"/>
    </source>
</evidence>
<dbReference type="PANTHER" id="PTHR48112:SF22">
    <property type="entry name" value="MITOCHONDRIAL TRANSCRIPTION FACTOR A, ISOFORM B"/>
    <property type="match status" value="1"/>
</dbReference>
<feature type="compositionally biased region" description="Polar residues" evidence="3">
    <location>
        <begin position="353"/>
        <end position="366"/>
    </location>
</feature>
<keyword evidence="2" id="KW-0539">Nucleus</keyword>
<dbReference type="Proteomes" id="UP001648503">
    <property type="component" value="Unassembled WGS sequence"/>
</dbReference>
<dbReference type="InterPro" id="IPR036910">
    <property type="entry name" value="HMG_box_dom_sf"/>
</dbReference>
<evidence type="ECO:0000256" key="2">
    <source>
        <dbReference type="PROSITE-ProRule" id="PRU00267"/>
    </source>
</evidence>
<feature type="DNA-binding region" description="HMG box" evidence="2">
    <location>
        <begin position="88"/>
        <end position="156"/>
    </location>
</feature>
<evidence type="ECO:0000313" key="5">
    <source>
        <dbReference type="EMBL" id="KAH6596184.1"/>
    </source>
</evidence>